<comment type="caution">
    <text evidence="3">The sequence shown here is derived from an EMBL/GenBank/DDBJ whole genome shotgun (WGS) entry which is preliminary data.</text>
</comment>
<sequence length="289" mass="29792">MDASRPVSTLPPENQDMTPQETQALQNFLNQLVQVRGMAKDPQANAAIMQAAAQQPDAVYLLVLRCMQQDQALNAANAQIAKLQSDLQAARSAPVPAPAGAPGTFLDPNAGSAAWGGAPAAPAFAAPRQAAPAPAYQQPAPAYQAAPPAYPPAAPAYQQAAPAYQQPAPAPRQGFFGGGGTGGFASGVGSFLGNVATTAAGVAAGTFLVQGIESLFSDDKPSHGGGQGNAGYEAEQPVEQHITINNYYESDAQDDAGYREDAHPRDDYQTVADSDYASDEYSEDDNASA</sequence>
<evidence type="ECO:0000256" key="2">
    <source>
        <dbReference type="SAM" id="MobiDB-lite"/>
    </source>
</evidence>
<dbReference type="InterPro" id="IPR018648">
    <property type="entry name" value="DUF2076"/>
</dbReference>
<keyword evidence="1" id="KW-0175">Coiled coil</keyword>
<feature type="coiled-coil region" evidence="1">
    <location>
        <begin position="66"/>
        <end position="93"/>
    </location>
</feature>
<evidence type="ECO:0000313" key="3">
    <source>
        <dbReference type="EMBL" id="SUX31270.1"/>
    </source>
</evidence>
<dbReference type="Pfam" id="PF09849">
    <property type="entry name" value="DUF2076"/>
    <property type="match status" value="1"/>
</dbReference>
<gene>
    <name evidence="3" type="ORF">NCTC8684_00303</name>
</gene>
<name>A0AAX2M4Y7_CHRVL</name>
<dbReference type="Proteomes" id="UP000254029">
    <property type="component" value="Unassembled WGS sequence"/>
</dbReference>
<reference evidence="3 4" key="1">
    <citation type="submission" date="2018-06" db="EMBL/GenBank/DDBJ databases">
        <authorList>
            <consortium name="Pathogen Informatics"/>
            <person name="Doyle S."/>
        </authorList>
    </citation>
    <scope>NUCLEOTIDE SEQUENCE [LARGE SCALE GENOMIC DNA]</scope>
    <source>
        <strain evidence="3 4">NCTC8684</strain>
    </source>
</reference>
<protein>
    <submittedName>
        <fullName evidence="3">Uncharacterized protein conserved in bacteria (DUF2076)</fullName>
    </submittedName>
</protein>
<organism evidence="3 4">
    <name type="scientific">Chromobacterium violaceum</name>
    <dbReference type="NCBI Taxonomy" id="536"/>
    <lineage>
        <taxon>Bacteria</taxon>
        <taxon>Pseudomonadati</taxon>
        <taxon>Pseudomonadota</taxon>
        <taxon>Betaproteobacteria</taxon>
        <taxon>Neisseriales</taxon>
        <taxon>Chromobacteriaceae</taxon>
        <taxon>Chromobacterium</taxon>
    </lineage>
</organism>
<feature type="region of interest" description="Disordered" evidence="2">
    <location>
        <begin position="218"/>
        <end position="289"/>
    </location>
</feature>
<evidence type="ECO:0000256" key="1">
    <source>
        <dbReference type="SAM" id="Coils"/>
    </source>
</evidence>
<proteinExistence type="predicted"/>
<feature type="compositionally biased region" description="Basic and acidic residues" evidence="2">
    <location>
        <begin position="256"/>
        <end position="268"/>
    </location>
</feature>
<feature type="compositionally biased region" description="Acidic residues" evidence="2">
    <location>
        <begin position="276"/>
        <end position="289"/>
    </location>
</feature>
<evidence type="ECO:0000313" key="4">
    <source>
        <dbReference type="Proteomes" id="UP000254029"/>
    </source>
</evidence>
<dbReference type="EMBL" id="UIGR01000001">
    <property type="protein sequence ID" value="SUX31270.1"/>
    <property type="molecule type" value="Genomic_DNA"/>
</dbReference>
<dbReference type="AlphaFoldDB" id="A0AAX2M4Y7"/>
<accession>A0AAX2M4Y7</accession>